<keyword evidence="2 10" id="KW-0349">Heme</keyword>
<dbReference type="eggNOG" id="COG2124">
    <property type="taxonomic scope" value="Bacteria"/>
</dbReference>
<evidence type="ECO:0000313" key="11">
    <source>
        <dbReference type="EMBL" id="CCH16977.1"/>
    </source>
</evidence>
<dbReference type="FunFam" id="1.10.630.10:FF:000018">
    <property type="entry name" value="Cytochrome P450 monooxygenase"/>
    <property type="match status" value="1"/>
</dbReference>
<keyword evidence="3 10" id="KW-0479">Metal-binding</keyword>
<evidence type="ECO:0000256" key="5">
    <source>
        <dbReference type="ARBA" id="ARBA00023002"/>
    </source>
</evidence>
<dbReference type="PRINTS" id="PR00359">
    <property type="entry name" value="BP450"/>
</dbReference>
<evidence type="ECO:0000256" key="4">
    <source>
        <dbReference type="ARBA" id="ARBA00022857"/>
    </source>
</evidence>
<dbReference type="SUPFAM" id="SSF48264">
    <property type="entry name" value="Cytochrome P450"/>
    <property type="match status" value="1"/>
</dbReference>
<protein>
    <submittedName>
        <fullName evidence="11">Cytochrome P450</fullName>
    </submittedName>
</protein>
<dbReference type="AlphaFoldDB" id="I0KZI0"/>
<dbReference type="GO" id="GO:0020037">
    <property type="term" value="F:heme binding"/>
    <property type="evidence" value="ECO:0007669"/>
    <property type="project" value="InterPro"/>
</dbReference>
<evidence type="ECO:0000256" key="7">
    <source>
        <dbReference type="ARBA" id="ARBA00023033"/>
    </source>
</evidence>
<keyword evidence="4" id="KW-0521">NADP</keyword>
<comment type="similarity">
    <text evidence="1 10">Belongs to the cytochrome P450 family.</text>
</comment>
<dbReference type="GO" id="GO:0005506">
    <property type="term" value="F:iron ion binding"/>
    <property type="evidence" value="ECO:0007669"/>
    <property type="project" value="InterPro"/>
</dbReference>
<dbReference type="CDD" id="cd11031">
    <property type="entry name" value="Cyp158A-like"/>
    <property type="match status" value="1"/>
</dbReference>
<keyword evidence="6 10" id="KW-0408">Iron</keyword>
<dbReference type="InterPro" id="IPR002397">
    <property type="entry name" value="Cyt_P450_B"/>
</dbReference>
<gene>
    <name evidence="11" type="primary">cypA</name>
    <name evidence="11" type="ORF">MILUP08_41895</name>
</gene>
<dbReference type="PRINTS" id="PR00385">
    <property type="entry name" value="P450"/>
</dbReference>
<evidence type="ECO:0000256" key="6">
    <source>
        <dbReference type="ARBA" id="ARBA00023004"/>
    </source>
</evidence>
<keyword evidence="7 10" id="KW-0503">Monooxygenase</keyword>
<dbReference type="PANTHER" id="PTHR46696:SF1">
    <property type="entry name" value="CYTOCHROME P450 YJIB-RELATED"/>
    <property type="match status" value="1"/>
</dbReference>
<dbReference type="GO" id="GO:0017000">
    <property type="term" value="P:antibiotic biosynthetic process"/>
    <property type="evidence" value="ECO:0007669"/>
    <property type="project" value="UniProtKB-KW"/>
</dbReference>
<dbReference type="EMBL" id="CAIE01000017">
    <property type="protein sequence ID" value="CCH16977.1"/>
    <property type="molecule type" value="Genomic_DNA"/>
</dbReference>
<proteinExistence type="inferred from homology"/>
<keyword evidence="12" id="KW-1185">Reference proteome</keyword>
<evidence type="ECO:0000256" key="3">
    <source>
        <dbReference type="ARBA" id="ARBA00022723"/>
    </source>
</evidence>
<evidence type="ECO:0000256" key="1">
    <source>
        <dbReference type="ARBA" id="ARBA00010617"/>
    </source>
</evidence>
<dbReference type="STRING" id="1150864.MILUP08_41895"/>
<evidence type="ECO:0000256" key="8">
    <source>
        <dbReference type="ARBA" id="ARBA00023194"/>
    </source>
</evidence>
<dbReference type="InterPro" id="IPR001128">
    <property type="entry name" value="Cyt_P450"/>
</dbReference>
<comment type="pathway">
    <text evidence="9">Antibiotic biosynthesis; mycinamicin biosynthesis.</text>
</comment>
<reference evidence="12" key="1">
    <citation type="journal article" date="2012" name="J. Bacteriol.">
        <title>Genome Sequence of Micromonospora lupini Lupac 08, Isolated from Root Nodules of Lupinus angustifolius.</title>
        <authorList>
            <person name="Alonso-Vega P."/>
            <person name="Normand P."/>
            <person name="Bacigalupe R."/>
            <person name="Pujic P."/>
            <person name="Lajus A."/>
            <person name="Vallenet D."/>
            <person name="Carro L."/>
            <person name="Coll P."/>
            <person name="Trujillo M.E."/>
        </authorList>
    </citation>
    <scope>NUCLEOTIDE SEQUENCE [LARGE SCALE GENOMIC DNA]</scope>
    <source>
        <strain evidence="12">Lupac 08</strain>
    </source>
</reference>
<evidence type="ECO:0000256" key="9">
    <source>
        <dbReference type="ARBA" id="ARBA00060683"/>
    </source>
</evidence>
<dbReference type="Gene3D" id="1.10.630.10">
    <property type="entry name" value="Cytochrome P450"/>
    <property type="match status" value="1"/>
</dbReference>
<dbReference type="InterPro" id="IPR036396">
    <property type="entry name" value="Cyt_P450_sf"/>
</dbReference>
<evidence type="ECO:0000256" key="10">
    <source>
        <dbReference type="RuleBase" id="RU000461"/>
    </source>
</evidence>
<keyword evidence="5 10" id="KW-0560">Oxidoreductase</keyword>
<dbReference type="Proteomes" id="UP000003448">
    <property type="component" value="Unassembled WGS sequence"/>
</dbReference>
<comment type="caution">
    <text evidence="11">The sequence shown here is derived from an EMBL/GenBank/DDBJ whole genome shotgun (WGS) entry which is preliminary data.</text>
</comment>
<dbReference type="PANTHER" id="PTHR46696">
    <property type="entry name" value="P450, PUTATIVE (EUROFUNG)-RELATED"/>
    <property type="match status" value="1"/>
</dbReference>
<dbReference type="GO" id="GO:0016705">
    <property type="term" value="F:oxidoreductase activity, acting on paired donors, with incorporation or reduction of molecular oxygen"/>
    <property type="evidence" value="ECO:0007669"/>
    <property type="project" value="InterPro"/>
</dbReference>
<accession>I0KZI0</accession>
<dbReference type="PROSITE" id="PS00086">
    <property type="entry name" value="CYTOCHROME_P450"/>
    <property type="match status" value="1"/>
</dbReference>
<keyword evidence="8" id="KW-0045">Antibiotic biosynthesis</keyword>
<evidence type="ECO:0000313" key="12">
    <source>
        <dbReference type="Proteomes" id="UP000003448"/>
    </source>
</evidence>
<dbReference type="Pfam" id="PF00067">
    <property type="entry name" value="p450"/>
    <property type="match status" value="1"/>
</dbReference>
<sequence length="462" mass="51358">MAIIDVYRYDPISKDYSALMCVCCVSAPDAGRPAPLRTWRLPQEHAVSTKGIRMTESAQTTESRTVPPARPYPFSVPDRLVVDPTYGELRENEPMTRVQLPYGEEAWLATRYEDVRTVVGDVRFGRAPAVERDEPRLTPRQQYSGMLTMDPPDHTRLRRLVAKAFTARRVEALRPRTQEIADRLVDNMVGLGPPADLVEHVATPLPIQVICELLGVPYADRDRFHIWSEAIVSTTSLPLETIQEYLNNLWGYMGGLVAERRREPGIDDLLGALVRARDENQDRLSETELVELAGGLLAAGHETTVTQIPNFVYVLLHNPDQLARLRADPSLVPAAVEELLRYVPLGVGSSFARYAKEDVEVGGVLVRAGEPVLGSLSSANRDGTVFADPDRLDLDREQNPHLGFGHGVHHCVGAQLARMELQVAVSTIVTRLPGLRLAVPEEELQWKRGMLVRGLLGMPVAW</sequence>
<organism evidence="11 12">
    <name type="scientific">Micromonospora lupini str. Lupac 08</name>
    <dbReference type="NCBI Taxonomy" id="1150864"/>
    <lineage>
        <taxon>Bacteria</taxon>
        <taxon>Bacillati</taxon>
        <taxon>Actinomycetota</taxon>
        <taxon>Actinomycetes</taxon>
        <taxon>Micromonosporales</taxon>
        <taxon>Micromonosporaceae</taxon>
        <taxon>Micromonospora</taxon>
    </lineage>
</organism>
<name>I0KZI0_9ACTN</name>
<dbReference type="InterPro" id="IPR017972">
    <property type="entry name" value="Cyt_P450_CS"/>
</dbReference>
<evidence type="ECO:0000256" key="2">
    <source>
        <dbReference type="ARBA" id="ARBA00022617"/>
    </source>
</evidence>
<dbReference type="GO" id="GO:0004497">
    <property type="term" value="F:monooxygenase activity"/>
    <property type="evidence" value="ECO:0007669"/>
    <property type="project" value="UniProtKB-KW"/>
</dbReference>